<evidence type="ECO:0000259" key="2">
    <source>
        <dbReference type="Pfam" id="PF12726"/>
    </source>
</evidence>
<dbReference type="SUPFAM" id="SSF52540">
    <property type="entry name" value="P-loop containing nucleoside triphosphate hydrolases"/>
    <property type="match status" value="1"/>
</dbReference>
<dbReference type="InterPro" id="IPR045055">
    <property type="entry name" value="DNA2/NAM7-like"/>
</dbReference>
<feature type="region of interest" description="Disordered" evidence="1">
    <location>
        <begin position="995"/>
        <end position="1079"/>
    </location>
</feature>
<dbReference type="Gene3D" id="3.40.50.300">
    <property type="entry name" value="P-loop containing nucleotide triphosphate hydrolases"/>
    <property type="match status" value="2"/>
</dbReference>
<sequence>MGGPTSNVEDIKSRLLSLRDNPANTQSASDEVLGLLYNFLLTDNTPEDRPFHWFCHKADELVVETATFLIRLHAYNSPRVDAWREQLRRCLFGCHACIQKFQEIKTTSRHTYFGAFADDVLTNFYQSLSVWELNSVLDGLAEANFRPGTPVQEDRTLSSAPSALVYHICASLFVLRDPRIMEILESYPPPKPYSDWPSDNPAPGLFLLMMARKSKLIQWATEQVQACKTTPIHSDHFLPMHAEALEEVSAIVATAPPSNESKATRLTSIPVTDDASILWSSYSTVLRFVPYEWLQSSAILKMDVRKVVIGHLSDIGTHFIHVLKSFALLLTRIGPALLEDEDSGFPVVIFDTVKDNPRFEDLIAGQSDSWCLEWIQPFVKAAGELPAFTDVFPIVIQCLCEQLQHERFKDVRPRAIDVACKTLHAVLFDPDVKGKPSCPETNAACACLDIHANMLVTVGFSNSKLYSGDAWKGARAGVRRLVRLALTKDTKDLAIAINTLARPPKDSPPPDPLTIRERIWTQLYKTIDPSDVEGISILLSILSRLSHTDMQNSVAYSDSLKQFSNLDSARKVLEQVNFAITIFRSGFSDAASRFQLNDMGTMLQLFGTKDVVQHLTMLMFSPMEDLREPAQNIVGITLDVDSRQDCFRELLQSHPCPTMAGILQFLKIFSEYAKIVPEACSVSKSLALCLTDIIDVMCSKDDGLLLQENFLKSLEIDTNSNSLLTWWNYMTKALTVIFSRTPRWAAYFNNAEMVLWMRDALIFGRDMLAQRKVIEMAASGYNPSEASSKGKKSMRIRERMVEDLQPVLLELTRWLRLTDEELLHQSFALLDTLLSCFLETATIKPSDVSFQKLRKFVADAQGSGPGRRGTLLDANRAKNLHEKLLQFEEDDEVQIIEHKLAPKSELAKHPSHAKTLRPERAGPSRLVTTLDTRPSTQKADIIPSTKTQTSQAARPTKSDFFSTEDQRKLDAASHTIPKFTSSIKPSAVLSGRLLSSKLSGPTKERRDSGTSSAAWTTSPSGSESDDEENTLESLARMQRTPKVKRQAERRGIKVMDFPTNARNSTMDRLNQRRQDDPRRAAKRLKPDISYLHRAVLSRDYEHAGPEPPGEKLSLLRVPDRFSDPGHYRNIFEPLLFVECWSQIQQSKEMNQDTFECRVSGRQYTDEWMDLELSLEEGVRKDWQLTDTDVVLLKHPEHKRGFLAKTQHVKSQPNQALQVTVRMIPNGPGPQVNSRWTVSKVFSLTTVLREYAALMALPYYDLCEAILRPNLTRQTASDQTEIQQTMASYNLNEPQAKAILAAMKTIGFSLIQGPPGTGKTSTICGLVHMFLSRRPKPATAVHVGRSAGPAEKEAPKKILLCAPSNAAIDEITYRLTQGISGAGRKSTVPKVVRVGAPQSMNVSVQDVALDTLVKAKLEANPEAKKQSSSANNEMNLLRAELGSIKDRRESIFTEIKNTHDNITRSSNLKAELSSINQRRAALTHKLDKLRDQEKSNNRSLDAIGRKYRAEVLRESDVICTTLSGAGHELLEPYEFEMVVIDEAAQAIELSSLIPMKYSCIRCVMVGDPQQLPPTVISQEASKFAYNQSLFVRLQKQRPDVVHLLSIQYRMHPEISRLPSRLFYDGRLIDGPDMATKTRKPWHTHPKFGVYRFYNVHRGQEETTSRRSQKNLTECQVAIALYNRLTREFSYDFDFKVGIVSMYKAQVDEMRRAFKSQFGESIKDLVDFNTVDGFQGQEKEIIILSCVRAGPGVSRVGFLSDIRRMNVALTRARSSLFILGHAATLERSDEYWRSIVADARERSCLYEADVTYFTSAGTQPIARPLKVAKASAPPTPLPSLPSPLPLTTDHSQTIPTQSPVDDVINGMKMIPLGQSHTTNPHSTSNQAGVSGQSMPPRKRRASRDEDTATTSAQAPSEGDSKRPKVVRPPKKRQKREEDTLFIKRRP</sequence>
<dbReference type="Pfam" id="PF13086">
    <property type="entry name" value="AAA_11"/>
    <property type="match status" value="1"/>
</dbReference>
<evidence type="ECO:0000313" key="7">
    <source>
        <dbReference type="Proteomes" id="UP001497453"/>
    </source>
</evidence>
<dbReference type="Pfam" id="PF12726">
    <property type="entry name" value="SEN1_N"/>
    <property type="match status" value="1"/>
</dbReference>
<evidence type="ECO:0008006" key="8">
    <source>
        <dbReference type="Google" id="ProtNLM"/>
    </source>
</evidence>
<feature type="domain" description="DNA2/NAM7 helicase helicase" evidence="3">
    <location>
        <begin position="1289"/>
        <end position="1577"/>
    </location>
</feature>
<evidence type="ECO:0000259" key="5">
    <source>
        <dbReference type="Pfam" id="PF23576"/>
    </source>
</evidence>
<feature type="compositionally biased region" description="Polar residues" evidence="1">
    <location>
        <begin position="1872"/>
        <end position="1891"/>
    </location>
</feature>
<gene>
    <name evidence="6" type="ORF">GFSPODELE1_LOCUS9134</name>
</gene>
<dbReference type="EMBL" id="OZ037950">
    <property type="protein sequence ID" value="CAL1713072.1"/>
    <property type="molecule type" value="Genomic_DNA"/>
</dbReference>
<feature type="compositionally biased region" description="Polar residues" evidence="1">
    <location>
        <begin position="1847"/>
        <end position="1857"/>
    </location>
</feature>
<feature type="compositionally biased region" description="Polar residues" evidence="1">
    <location>
        <begin position="1009"/>
        <end position="1022"/>
    </location>
</feature>
<feature type="compositionally biased region" description="Basic and acidic residues" evidence="1">
    <location>
        <begin position="1932"/>
        <end position="1944"/>
    </location>
</feature>
<dbReference type="Proteomes" id="UP001497453">
    <property type="component" value="Chromosome 7"/>
</dbReference>
<dbReference type="PANTHER" id="PTHR10887">
    <property type="entry name" value="DNA2/NAM7 HELICASE FAMILY"/>
    <property type="match status" value="1"/>
</dbReference>
<feature type="compositionally biased region" description="Basic and acidic residues" evidence="1">
    <location>
        <begin position="1069"/>
        <end position="1079"/>
    </location>
</feature>
<proteinExistence type="predicted"/>
<feature type="domain" description="Helicase Sen1 N-terminal" evidence="2">
    <location>
        <begin position="83"/>
        <end position="827"/>
    </location>
</feature>
<feature type="domain" description="DNA2/NAM7 helicase-like C-terminal" evidence="4">
    <location>
        <begin position="1584"/>
        <end position="1780"/>
    </location>
</feature>
<dbReference type="InterPro" id="IPR027417">
    <property type="entry name" value="P-loop_NTPase"/>
</dbReference>
<name>A0ABP1DZ69_9APHY</name>
<evidence type="ECO:0000259" key="4">
    <source>
        <dbReference type="Pfam" id="PF13087"/>
    </source>
</evidence>
<evidence type="ECO:0000259" key="3">
    <source>
        <dbReference type="Pfam" id="PF13086"/>
    </source>
</evidence>
<dbReference type="InterPro" id="IPR047187">
    <property type="entry name" value="SF1_C_Upf1"/>
</dbReference>
<dbReference type="Pfam" id="PF13087">
    <property type="entry name" value="AAA_12"/>
    <property type="match status" value="1"/>
</dbReference>
<dbReference type="CDD" id="cd18808">
    <property type="entry name" value="SF1_C_Upf1"/>
    <property type="match status" value="1"/>
</dbReference>
<dbReference type="InterPro" id="IPR041679">
    <property type="entry name" value="DNA2/NAM7-like_C"/>
</dbReference>
<reference evidence="7" key="1">
    <citation type="submission" date="2024-04" db="EMBL/GenBank/DDBJ databases">
        <authorList>
            <person name="Shaw F."/>
            <person name="Minotto A."/>
        </authorList>
    </citation>
    <scope>NUCLEOTIDE SEQUENCE [LARGE SCALE GENOMIC DNA]</scope>
</reference>
<feature type="domain" description="Helicase SEN1 beta-barrel" evidence="5">
    <location>
        <begin position="1150"/>
        <end position="1240"/>
    </location>
</feature>
<dbReference type="InterPro" id="IPR056474">
    <property type="entry name" value="SEN1_barrel"/>
</dbReference>
<evidence type="ECO:0000313" key="6">
    <source>
        <dbReference type="EMBL" id="CAL1713072.1"/>
    </source>
</evidence>
<dbReference type="InterPro" id="IPR041677">
    <property type="entry name" value="DNA2/NAM7_AAA_11"/>
</dbReference>
<feature type="region of interest" description="Disordered" evidence="1">
    <location>
        <begin position="1826"/>
        <end position="1944"/>
    </location>
</feature>
<dbReference type="InterPro" id="IPR024481">
    <property type="entry name" value="Helicase_Sen1_N"/>
</dbReference>
<feature type="compositionally biased region" description="Polar residues" evidence="1">
    <location>
        <begin position="926"/>
        <end position="963"/>
    </location>
</feature>
<accession>A0ABP1DZ69</accession>
<keyword evidence="7" id="KW-1185">Reference proteome</keyword>
<dbReference type="PANTHER" id="PTHR10887:SF495">
    <property type="entry name" value="HELICASE SENATAXIN ISOFORM X1-RELATED"/>
    <property type="match status" value="1"/>
</dbReference>
<protein>
    <recommendedName>
        <fullName evidence="8">Senataxin</fullName>
    </recommendedName>
</protein>
<feature type="compositionally biased region" description="Pro residues" evidence="1">
    <location>
        <begin position="1831"/>
        <end position="1842"/>
    </location>
</feature>
<dbReference type="Pfam" id="PF23576">
    <property type="entry name" value="SEN1_barrel"/>
    <property type="match status" value="1"/>
</dbReference>
<dbReference type="CDD" id="cd18042">
    <property type="entry name" value="DEXXQc_SETX"/>
    <property type="match status" value="1"/>
</dbReference>
<organism evidence="6 7">
    <name type="scientific">Somion occarium</name>
    <dbReference type="NCBI Taxonomy" id="3059160"/>
    <lineage>
        <taxon>Eukaryota</taxon>
        <taxon>Fungi</taxon>
        <taxon>Dikarya</taxon>
        <taxon>Basidiomycota</taxon>
        <taxon>Agaricomycotina</taxon>
        <taxon>Agaricomycetes</taxon>
        <taxon>Polyporales</taxon>
        <taxon>Cerrenaceae</taxon>
        <taxon>Somion</taxon>
    </lineage>
</organism>
<feature type="compositionally biased region" description="Basic residues" evidence="1">
    <location>
        <begin position="1921"/>
        <end position="1931"/>
    </location>
</feature>
<evidence type="ECO:0000256" key="1">
    <source>
        <dbReference type="SAM" id="MobiDB-lite"/>
    </source>
</evidence>
<feature type="region of interest" description="Disordered" evidence="1">
    <location>
        <begin position="902"/>
        <end position="966"/>
    </location>
</feature>